<reference evidence="1" key="1">
    <citation type="journal article" date="2021" name="Proc. Natl. Acad. Sci. U.S.A.">
        <title>A Catalog of Tens of Thousands of Viruses from Human Metagenomes Reveals Hidden Associations with Chronic Diseases.</title>
        <authorList>
            <person name="Tisza M.J."/>
            <person name="Buck C.B."/>
        </authorList>
    </citation>
    <scope>NUCLEOTIDE SEQUENCE</scope>
    <source>
        <strain evidence="1">Ctoyo6</strain>
    </source>
</reference>
<protein>
    <submittedName>
        <fullName evidence="1">Portal protein</fullName>
    </submittedName>
</protein>
<sequence>MEQCVKNFLQKKGYTVNDKALTVIQACDDWYSNRVIEDFHKRKTINAIPYELSRLNFGKRCCSDDANLCEVLEINAGDGEQGNFVNDVLAKSEFNTQYRKQLEKTSADGTTACYIRLDNATFMDNNSVKGGIIKLNYVEADAFMPLTVENDIVIEAAFSGSGLSKGKKQTTLVLFTLGDNGLYTAETHVFDDKGNELTDQETIVQLGEVKPFAVMRNAEVNNLDDMTGYGLPKLWDAIPALKVVDLCYNVLFSDLDKAEKIILVNELLCEFDENGQPKMTPEQKKLFVLIGEKLPDPQEKALIQEYNPEIRIEPVTKSFELALSLLSMSFGYGTKKYSFENGQITTATEYVGERQDQMQELNRQRQEAIRYIQDICRAVMWFANTFQGKAFNLDQEILVDFDDSYITDREAELERKRNDALAFDIPDLTVWYLMDAYSLAEEEARKLVEAKVEKEEQETGGEDED</sequence>
<name>A0A8S5U332_9CAUD</name>
<accession>A0A8S5U332</accession>
<proteinExistence type="predicted"/>
<organism evidence="1">
    <name type="scientific">Siphoviridae sp. ctoyo6</name>
    <dbReference type="NCBI Taxonomy" id="2825674"/>
    <lineage>
        <taxon>Viruses</taxon>
        <taxon>Duplodnaviria</taxon>
        <taxon>Heunggongvirae</taxon>
        <taxon>Uroviricota</taxon>
        <taxon>Caudoviricetes</taxon>
    </lineage>
</organism>
<evidence type="ECO:0000313" key="1">
    <source>
        <dbReference type="EMBL" id="DAF88859.1"/>
    </source>
</evidence>
<dbReference type="EMBL" id="BK015998">
    <property type="protein sequence ID" value="DAF88859.1"/>
    <property type="molecule type" value="Genomic_DNA"/>
</dbReference>